<protein>
    <submittedName>
        <fullName evidence="2">Uncharacterized protein</fullName>
    </submittedName>
</protein>
<proteinExistence type="predicted"/>
<feature type="compositionally biased region" description="Polar residues" evidence="1">
    <location>
        <begin position="60"/>
        <end position="69"/>
    </location>
</feature>
<feature type="compositionally biased region" description="Low complexity" evidence="1">
    <location>
        <begin position="249"/>
        <end position="266"/>
    </location>
</feature>
<feature type="region of interest" description="Disordered" evidence="1">
    <location>
        <begin position="87"/>
        <end position="137"/>
    </location>
</feature>
<gene>
    <name evidence="2" type="ORF">BFL36_05505</name>
</gene>
<comment type="caution">
    <text evidence="2">The sequence shown here is derived from an EMBL/GenBank/DDBJ whole genome shotgun (WGS) entry which is preliminary data.</text>
</comment>
<dbReference type="EMBL" id="MDJY01000030">
    <property type="protein sequence ID" value="OUE25146.1"/>
    <property type="molecule type" value="Genomic_DNA"/>
</dbReference>
<sequence length="266" mass="26949">MPRAVGASASWRPWPSSTTSTAPTSASTGVTESITSTSPFGSWSLRSTGSGLVRPGRAPRSSSTATGGCCTRSVSGGVSAVFCSTTVSERSRSMRSDQLSMIPAPRCTAHAAPPRTSLSTTRGPSTRKRSAACADTPAMSVRAPAAVRRASPPSAPAIAAVAIAAVVVVASGASSRQRCHEDPPVQPAYSQPSTRTGRAGTPDARSATTTGSPPATGTWRRPPVWATSTAPPAEDARWRATCASAATDPPRSTARPSTSSARASAS</sequence>
<feature type="compositionally biased region" description="Low complexity" evidence="1">
    <location>
        <begin position="7"/>
        <end position="28"/>
    </location>
</feature>
<dbReference type="AlphaFoldDB" id="A0A251YLL1"/>
<feature type="region of interest" description="Disordered" evidence="1">
    <location>
        <begin position="175"/>
        <end position="266"/>
    </location>
</feature>
<evidence type="ECO:0000256" key="1">
    <source>
        <dbReference type="SAM" id="MobiDB-lite"/>
    </source>
</evidence>
<feature type="compositionally biased region" description="Polar residues" evidence="1">
    <location>
        <begin position="29"/>
        <end position="50"/>
    </location>
</feature>
<evidence type="ECO:0000313" key="3">
    <source>
        <dbReference type="Proteomes" id="UP000195011"/>
    </source>
</evidence>
<dbReference type="Proteomes" id="UP000195011">
    <property type="component" value="Unassembled WGS sequence"/>
</dbReference>
<accession>A0A251YLL1</accession>
<feature type="compositionally biased region" description="Low complexity" evidence="1">
    <location>
        <begin position="206"/>
        <end position="218"/>
    </location>
</feature>
<evidence type="ECO:0000313" key="2">
    <source>
        <dbReference type="EMBL" id="OUE25146.1"/>
    </source>
</evidence>
<reference evidence="2 3" key="1">
    <citation type="submission" date="2016-08" db="EMBL/GenBank/DDBJ databases">
        <title>Genome sequence of Clavibacter michiganensis spp strain CFBP8017.</title>
        <authorList>
            <person name="Thapa S.P."/>
            <person name="Coaker G."/>
            <person name="Jacques M.-A."/>
        </authorList>
    </citation>
    <scope>NUCLEOTIDE SEQUENCE [LARGE SCALE GENOMIC DNA]</scope>
    <source>
        <strain evidence="2">CFBP8017</strain>
    </source>
</reference>
<name>A0A251YLL1_9MICO</name>
<organism evidence="2 3">
    <name type="scientific">Clavibacter michiganensis</name>
    <dbReference type="NCBI Taxonomy" id="28447"/>
    <lineage>
        <taxon>Bacteria</taxon>
        <taxon>Bacillati</taxon>
        <taxon>Actinomycetota</taxon>
        <taxon>Actinomycetes</taxon>
        <taxon>Micrococcales</taxon>
        <taxon>Microbacteriaceae</taxon>
        <taxon>Clavibacter</taxon>
    </lineage>
</organism>
<feature type="region of interest" description="Disordered" evidence="1">
    <location>
        <begin position="1"/>
        <end position="69"/>
    </location>
</feature>